<evidence type="ECO:0000313" key="1">
    <source>
        <dbReference type="EMBL" id="KAF3800882.1"/>
    </source>
</evidence>
<protein>
    <recommendedName>
        <fullName evidence="3">Peptidase M61 catalytic domain-containing protein</fullName>
    </recommendedName>
</protein>
<reference evidence="1" key="1">
    <citation type="journal article" date="2020" name="Phytopathology">
        <title>Genome sequence and comparative analysis of Colletotrichum gloeosporioides isolated from Liriodendron leaves.</title>
        <authorList>
            <person name="Fu F.F."/>
            <person name="Hao Z."/>
            <person name="Wang P."/>
            <person name="Lu Y."/>
            <person name="Xue L.J."/>
            <person name="Wei G."/>
            <person name="Tian Y."/>
            <person name="Baishi H."/>
            <person name="Xu H."/>
            <person name="Shi J."/>
            <person name="Cheng T."/>
            <person name="Wang G."/>
            <person name="Yi Y."/>
            <person name="Chen J."/>
        </authorList>
    </citation>
    <scope>NUCLEOTIDE SEQUENCE</scope>
    <source>
        <strain evidence="1">Lc1</strain>
    </source>
</reference>
<comment type="caution">
    <text evidence="1">The sequence shown here is derived from an EMBL/GenBank/DDBJ whole genome shotgun (WGS) entry which is preliminary data.</text>
</comment>
<dbReference type="AlphaFoldDB" id="A0A8H4FFY5"/>
<organism evidence="1 2">
    <name type="scientific">Colletotrichum gloeosporioides</name>
    <name type="common">Anthracnose fungus</name>
    <name type="synonym">Glomerella cingulata</name>
    <dbReference type="NCBI Taxonomy" id="474922"/>
    <lineage>
        <taxon>Eukaryota</taxon>
        <taxon>Fungi</taxon>
        <taxon>Dikarya</taxon>
        <taxon>Ascomycota</taxon>
        <taxon>Pezizomycotina</taxon>
        <taxon>Sordariomycetes</taxon>
        <taxon>Hypocreomycetidae</taxon>
        <taxon>Glomerellales</taxon>
        <taxon>Glomerellaceae</taxon>
        <taxon>Colletotrichum</taxon>
        <taxon>Colletotrichum gloeosporioides species complex</taxon>
    </lineage>
</organism>
<accession>A0A8H4FFY5</accession>
<dbReference type="Gene3D" id="1.10.390.10">
    <property type="entry name" value="Neutral Protease Domain 2"/>
    <property type="match status" value="1"/>
</dbReference>
<dbReference type="GeneID" id="69016686"/>
<dbReference type="EMBL" id="WVTB01000072">
    <property type="protein sequence ID" value="KAF3800882.1"/>
    <property type="molecule type" value="Genomic_DNA"/>
</dbReference>
<keyword evidence="2" id="KW-1185">Reference proteome</keyword>
<dbReference type="RefSeq" id="XP_045260041.1">
    <property type="nucleotide sequence ID" value="XM_045409499.1"/>
</dbReference>
<sequence>MQLPHHPILSLQLTPKFDADGVSSLSVLFLIQSPAFKPDQPAFSFYPFKDNIPAHHFHERDIKATDDSGPLEIQFRDLPSEGRNTQQHWSFSRQTRGDVKLEFDVFPRHVDVTTPLGARVDLRKDQGGVHGVGQWFLPLLLSDQVFTNVVKWNVPADAPESTRCVWSYGEGTKPLVRVGRAETLWNTVYMVGPVQRYPEVSPEGDDGFAACYWFGDLPPNLERLKSYNTALFPKLASFFGVTGESYRIFIRKSLVGFGGSGFDGSYVLEYENATKNETDDSLVLLFTHEMVHSFVDINPEEDGYENEWYIEGVAEFYSAFLPYRFGFRGTDFLIKSLNGHLQAYYTSPRIAIDVRKAAEIMFSDWYGEWISYKRGLAYLLFIDLYLRRHTGQHDIMSNGPLDKIIIDLSRRCRDGKTVRSQQWLESLEEYLGSDKLPVAQQYEGMLRGRHIIDFEGLSLDDGSQKLKECRLPIMEFGFDRSSVHTRIVSGVVLNSPAAVAGLWNGAHIIRTSRAGLCVEDLRNTYTVVVKDGDKDRPVQFLPRLLDKTASAWQFDA</sequence>
<evidence type="ECO:0000313" key="2">
    <source>
        <dbReference type="Proteomes" id="UP000613401"/>
    </source>
</evidence>
<proteinExistence type="predicted"/>
<evidence type="ECO:0008006" key="3">
    <source>
        <dbReference type="Google" id="ProtNLM"/>
    </source>
</evidence>
<dbReference type="Proteomes" id="UP000613401">
    <property type="component" value="Unassembled WGS sequence"/>
</dbReference>
<gene>
    <name evidence="1" type="ORF">GCG54_00009553</name>
</gene>
<dbReference type="InterPro" id="IPR027268">
    <property type="entry name" value="Peptidase_M4/M1_CTD_sf"/>
</dbReference>
<name>A0A8H4FFY5_COLGL</name>
<reference evidence="1" key="2">
    <citation type="submission" date="2020-03" db="EMBL/GenBank/DDBJ databases">
        <authorList>
            <person name="Fu F.-F."/>
            <person name="Chen J."/>
        </authorList>
    </citation>
    <scope>NUCLEOTIDE SEQUENCE</scope>
    <source>
        <strain evidence="1">Lc1</strain>
    </source>
</reference>